<dbReference type="EMBL" id="JN564797">
    <property type="protein sequence ID" value="AEX55193.1"/>
    <property type="molecule type" value="Genomic_DNA"/>
</dbReference>
<feature type="region of interest" description="Disordered" evidence="1">
    <location>
        <begin position="115"/>
        <end position="134"/>
    </location>
</feature>
<name>H2D788_STRSL</name>
<protein>
    <submittedName>
        <fullName evidence="2">Uncharacterized protein</fullName>
    </submittedName>
</protein>
<dbReference type="AlphaFoldDB" id="H2D788"/>
<reference evidence="2" key="1">
    <citation type="journal article" date="2012" name="Appl. Environ. Microbiol.">
        <title>Salivaricin D, a Novel Intrinsically Trypsin-Resistant Lantibiotic from Streptococcus salivarius 5M6c Isolated from a Healthy Infant.</title>
        <authorList>
            <person name="Birri D.J."/>
            <person name="Brede D.A."/>
            <person name="Nes I.F."/>
        </authorList>
    </citation>
    <scope>NUCLEOTIDE SEQUENCE</scope>
    <source>
        <strain evidence="2">5M6c</strain>
    </source>
</reference>
<organism evidence="2">
    <name type="scientific">Streptococcus salivarius</name>
    <dbReference type="NCBI Taxonomy" id="1304"/>
    <lineage>
        <taxon>Bacteria</taxon>
        <taxon>Bacillati</taxon>
        <taxon>Bacillota</taxon>
        <taxon>Bacilli</taxon>
        <taxon>Lactobacillales</taxon>
        <taxon>Streptococcaceae</taxon>
        <taxon>Streptococcus</taxon>
    </lineage>
</organism>
<feature type="region of interest" description="Disordered" evidence="1">
    <location>
        <begin position="28"/>
        <end position="48"/>
    </location>
</feature>
<evidence type="ECO:0000256" key="1">
    <source>
        <dbReference type="SAM" id="MobiDB-lite"/>
    </source>
</evidence>
<feature type="compositionally biased region" description="Basic and acidic residues" evidence="1">
    <location>
        <begin position="39"/>
        <end position="48"/>
    </location>
</feature>
<accession>H2D788</accession>
<sequence length="134" mass="15621">MVKKSIKEQRKELELQLKELEIAQLQEELNQARKPHSPKKIEEGDSSKRVGRLGRIKDGIVHLNDYERNEENIKVGKYERGSIIYMLRNILVVITQSIMWLGETFGKSLDRFEERLNGGKGDDTQQPLDKDKEE</sequence>
<proteinExistence type="predicted"/>
<evidence type="ECO:0000313" key="2">
    <source>
        <dbReference type="EMBL" id="AEX55193.1"/>
    </source>
</evidence>